<name>A0A1R1YHR3_9FUNG</name>
<evidence type="ECO:0000313" key="3">
    <source>
        <dbReference type="Proteomes" id="UP000187283"/>
    </source>
</evidence>
<dbReference type="OrthoDB" id="286301at2759"/>
<feature type="domain" description="FAS1" evidence="1">
    <location>
        <begin position="23"/>
        <end position="171"/>
    </location>
</feature>
<evidence type="ECO:0000313" key="2">
    <source>
        <dbReference type="EMBL" id="OMJ26451.1"/>
    </source>
</evidence>
<keyword evidence="3" id="KW-1185">Reference proteome</keyword>
<sequence length="407" mass="44034">MKFTTFNLVVAYGYCFCALTVAQNSILDIVKKEKDLTIITKVLERQFKLAPSDPTKFPYTFFAPTDQAIRSSGIGKLKNEEIEAILAYHVLDEVVLSKDFKERVTFHNTLLKTRNFVNLPNGKPQVLGVYKSGNKLSFNDGSFNVNEKPANIIKSDIVAAKGVIHKIDKVLNIPRKVSDVLKGNPNFSIILRGLENGNLLSTIDETPGITLFAPSNESLINLLKTDVDSKINNLLPIFQNHLVLENVVYSTNITGRSSLNTALPGGKIDAIRSRTGSITIQTGPIFAPNLLTKNGVVHGINAVILPEKRFYTPGKKTNSTAPAGQSSKVTPLLNLILSVLGIDNGTTRTPSVNEIVSVIIANPNLSDLANSKVQTVSIGAASTTTAGSMQTSSMSDLELIVNEISSN</sequence>
<dbReference type="Gene3D" id="2.30.180.10">
    <property type="entry name" value="FAS1 domain"/>
    <property type="match status" value="2"/>
</dbReference>
<dbReference type="SMART" id="SM00554">
    <property type="entry name" value="FAS1"/>
    <property type="match status" value="2"/>
</dbReference>
<dbReference type="PANTHER" id="PTHR10900:SF77">
    <property type="entry name" value="FI19380P1"/>
    <property type="match status" value="1"/>
</dbReference>
<dbReference type="EMBL" id="LSSN01000019">
    <property type="protein sequence ID" value="OMJ26451.1"/>
    <property type="molecule type" value="Genomic_DNA"/>
</dbReference>
<accession>A0A1R1YHR3</accession>
<gene>
    <name evidence="2" type="ORF">AYI70_g161</name>
</gene>
<dbReference type="PANTHER" id="PTHR10900">
    <property type="entry name" value="PERIOSTIN-RELATED"/>
    <property type="match status" value="1"/>
</dbReference>
<evidence type="ECO:0000259" key="1">
    <source>
        <dbReference type="PROSITE" id="PS50213"/>
    </source>
</evidence>
<dbReference type="Proteomes" id="UP000187283">
    <property type="component" value="Unassembled WGS sequence"/>
</dbReference>
<reference evidence="2 3" key="1">
    <citation type="submission" date="2017-01" db="EMBL/GenBank/DDBJ databases">
        <authorList>
            <person name="Mah S.A."/>
            <person name="Swanson W.J."/>
            <person name="Moy G.W."/>
            <person name="Vacquier V.D."/>
        </authorList>
    </citation>
    <scope>NUCLEOTIDE SEQUENCE [LARGE SCALE GENOMIC DNA]</scope>
    <source>
        <strain evidence="2 3">GSMNP</strain>
    </source>
</reference>
<comment type="caution">
    <text evidence="2">The sequence shown here is derived from an EMBL/GenBank/DDBJ whole genome shotgun (WGS) entry which is preliminary data.</text>
</comment>
<dbReference type="InterPro" id="IPR000782">
    <property type="entry name" value="FAS1_domain"/>
</dbReference>
<dbReference type="AlphaFoldDB" id="A0A1R1YHR3"/>
<dbReference type="InterPro" id="IPR036378">
    <property type="entry name" value="FAS1_dom_sf"/>
</dbReference>
<dbReference type="Pfam" id="PF02469">
    <property type="entry name" value="Fasciclin"/>
    <property type="match status" value="2"/>
</dbReference>
<dbReference type="GO" id="GO:0005615">
    <property type="term" value="C:extracellular space"/>
    <property type="evidence" value="ECO:0007669"/>
    <property type="project" value="TreeGrafter"/>
</dbReference>
<dbReference type="PROSITE" id="PS50213">
    <property type="entry name" value="FAS1"/>
    <property type="match status" value="2"/>
</dbReference>
<dbReference type="InterPro" id="IPR050904">
    <property type="entry name" value="Adhesion/Biosynth-related"/>
</dbReference>
<dbReference type="SUPFAM" id="SSF82153">
    <property type="entry name" value="FAS1 domain"/>
    <property type="match status" value="2"/>
</dbReference>
<feature type="domain" description="FAS1" evidence="1">
    <location>
        <begin position="174"/>
        <end position="304"/>
    </location>
</feature>
<protein>
    <submittedName>
        <fullName evidence="2">Periostin</fullName>
    </submittedName>
</protein>
<proteinExistence type="predicted"/>
<dbReference type="STRING" id="133412.A0A1R1YHR3"/>
<organism evidence="2 3">
    <name type="scientific">Smittium culicis</name>
    <dbReference type="NCBI Taxonomy" id="133412"/>
    <lineage>
        <taxon>Eukaryota</taxon>
        <taxon>Fungi</taxon>
        <taxon>Fungi incertae sedis</taxon>
        <taxon>Zoopagomycota</taxon>
        <taxon>Kickxellomycotina</taxon>
        <taxon>Harpellomycetes</taxon>
        <taxon>Harpellales</taxon>
        <taxon>Legeriomycetaceae</taxon>
        <taxon>Smittium</taxon>
    </lineage>
</organism>